<dbReference type="WBParaSite" id="SCUD_0000593601-mRNA-1">
    <property type="protein sequence ID" value="SCUD_0000593601-mRNA-1"/>
    <property type="gene ID" value="SCUD_0000593601"/>
</dbReference>
<organism evidence="1">
    <name type="scientific">Schistosoma curassoni</name>
    <dbReference type="NCBI Taxonomy" id="6186"/>
    <lineage>
        <taxon>Eukaryota</taxon>
        <taxon>Metazoa</taxon>
        <taxon>Spiralia</taxon>
        <taxon>Lophotrochozoa</taxon>
        <taxon>Platyhelminthes</taxon>
        <taxon>Trematoda</taxon>
        <taxon>Digenea</taxon>
        <taxon>Strigeidida</taxon>
        <taxon>Schistosomatoidea</taxon>
        <taxon>Schistosomatidae</taxon>
        <taxon>Schistosoma</taxon>
    </lineage>
</organism>
<dbReference type="AlphaFoldDB" id="A0A183JT96"/>
<protein>
    <submittedName>
        <fullName evidence="1">Uncharacterized protein</fullName>
    </submittedName>
</protein>
<proteinExistence type="predicted"/>
<sequence>MQKFYTFTTLQLFKTREQTKRAFYPVNTRQLL</sequence>
<accession>A0A183JT96</accession>
<name>A0A183JT96_9TREM</name>
<reference evidence="1" key="1">
    <citation type="submission" date="2016-06" db="UniProtKB">
        <authorList>
            <consortium name="WormBaseParasite"/>
        </authorList>
    </citation>
    <scope>IDENTIFICATION</scope>
</reference>
<evidence type="ECO:0000313" key="1">
    <source>
        <dbReference type="WBParaSite" id="SCUD_0000593601-mRNA-1"/>
    </source>
</evidence>